<dbReference type="InterPro" id="IPR010730">
    <property type="entry name" value="HET"/>
</dbReference>
<dbReference type="Pfam" id="PF12796">
    <property type="entry name" value="Ank_2"/>
    <property type="match status" value="1"/>
</dbReference>
<dbReference type="SMART" id="SM00248">
    <property type="entry name" value="ANK"/>
    <property type="match status" value="6"/>
</dbReference>
<evidence type="ECO:0000256" key="2">
    <source>
        <dbReference type="SAM" id="MobiDB-lite"/>
    </source>
</evidence>
<dbReference type="Pfam" id="PF06985">
    <property type="entry name" value="HET"/>
    <property type="match status" value="1"/>
</dbReference>
<feature type="compositionally biased region" description="Basic and acidic residues" evidence="2">
    <location>
        <begin position="1"/>
        <end position="17"/>
    </location>
</feature>
<dbReference type="AlphaFoldDB" id="A0A8H6R5S7"/>
<keyword evidence="1" id="KW-0040">ANK repeat</keyword>
<gene>
    <name evidence="4" type="ORF">HII31_13696</name>
</gene>
<dbReference type="Gene3D" id="1.25.40.20">
    <property type="entry name" value="Ankyrin repeat-containing domain"/>
    <property type="match status" value="2"/>
</dbReference>
<evidence type="ECO:0000256" key="1">
    <source>
        <dbReference type="PROSITE-ProRule" id="PRU00023"/>
    </source>
</evidence>
<feature type="domain" description="Heterokaryon incompatibility" evidence="3">
    <location>
        <begin position="61"/>
        <end position="196"/>
    </location>
</feature>
<dbReference type="InterPro" id="IPR002110">
    <property type="entry name" value="Ankyrin_rpt"/>
</dbReference>
<reference evidence="4" key="1">
    <citation type="submission" date="2020-04" db="EMBL/GenBank/DDBJ databases">
        <title>Draft genome resource of the tomato pathogen Pseudocercospora fuligena.</title>
        <authorList>
            <person name="Zaccaron A."/>
        </authorList>
    </citation>
    <scope>NUCLEOTIDE SEQUENCE</scope>
    <source>
        <strain evidence="4">PF001</strain>
    </source>
</reference>
<proteinExistence type="predicted"/>
<dbReference type="PANTHER" id="PTHR24148">
    <property type="entry name" value="ANKYRIN REPEAT DOMAIN-CONTAINING PROTEIN 39 HOMOLOG-RELATED"/>
    <property type="match status" value="1"/>
</dbReference>
<keyword evidence="5" id="KW-1185">Reference proteome</keyword>
<dbReference type="PROSITE" id="PS50088">
    <property type="entry name" value="ANK_REPEAT"/>
    <property type="match status" value="1"/>
</dbReference>
<name>A0A8H6R5S7_9PEZI</name>
<evidence type="ECO:0000313" key="5">
    <source>
        <dbReference type="Proteomes" id="UP000660729"/>
    </source>
</evidence>
<evidence type="ECO:0000259" key="3">
    <source>
        <dbReference type="Pfam" id="PF06985"/>
    </source>
</evidence>
<evidence type="ECO:0000313" key="4">
    <source>
        <dbReference type="EMBL" id="KAF7185073.1"/>
    </source>
</evidence>
<feature type="repeat" description="ANK" evidence="1">
    <location>
        <begin position="650"/>
        <end position="684"/>
    </location>
</feature>
<dbReference type="Proteomes" id="UP000660729">
    <property type="component" value="Unassembled WGS sequence"/>
</dbReference>
<dbReference type="InterPro" id="IPR036770">
    <property type="entry name" value="Ankyrin_rpt-contain_sf"/>
</dbReference>
<comment type="caution">
    <text evidence="4">The sequence shown here is derived from an EMBL/GenBank/DDBJ whole genome shotgun (WGS) entry which is preliminary data.</text>
</comment>
<accession>A0A8H6R5S7</accession>
<protein>
    <submittedName>
        <fullName evidence="4">Heterokaryon incompatibility protein 6, OR allele</fullName>
    </submittedName>
</protein>
<dbReference type="SUPFAM" id="SSF48403">
    <property type="entry name" value="Ankyrin repeat"/>
    <property type="match status" value="2"/>
</dbReference>
<dbReference type="EMBL" id="JABCIY010000344">
    <property type="protein sequence ID" value="KAF7185073.1"/>
    <property type="molecule type" value="Genomic_DNA"/>
</dbReference>
<sequence length="957" mass="108071">MKIPERSNAHGSGRLDTDTSPYSSLNKNGREVRLLRILPSSSNCKIRCKTITTELDAAPQYSAVSYAWGLDSSSHQIQLNGFEVSVRKNLYEFLLEAQAWSGGERRFYWIDALCIDQADNGERSHQVDLMAQIYSKADRVLVWLGPAGESSNLAMRCLANGSAPQKARDRSKTKAGVALLRLCQRAYWTRLWVLQELALAKAAIVICGADQVPWTAFKTILGEADGTSRIPRLDGDDNTPTLRSAAATMLRLVHQSYHKATLYEKIIETKHLECADVRDKVFALLGMPHNSGEEHIRPDYDEDISQLAATVLSEHHRVHLPVLKDEVEQQCRDLAEALRIDTKDLYTDDRQSAYLMSLPDLAYSCNMESTLGSHEPMSMRQRDSSQCLVTAAQEHPFVAKLWSASQTWQVLERRLQLAIRDGEVLAFKITVDALVNKYSDEAWVRRWHPYPSRLHDAYFTENLAVMLYHMQLIEEGKTTTIWGLLITASGRSDSSNEISGDDRFARLLLISALWGKTRTVQLALGEQRSRTDCKDEFGRSPLALALIHDSSEIVELLIRDGKCDPNCKIQGLRSYTGINSRIENPLHAAIRLQKQSCIEVLLKSNAVDINARDADGDTALHLVAISHDPMPYLEALLSRNGLAINIKHNAGETPLHLMCSRKDPSCAAEILLMRSDLDINARNQLGMTILHQLLSRSSFDDTSEELAIVSQLVEMVLANHDLNVYIQDVHGNTPLSSWIMHNYERRQLHRKPVCSLGIASRLLGNGFPDTRITLRSFSSSRLPLLYALVLSFEQADVLNHIHDVIRQSPTCLTEVDDDGNTVLHLVEDAAFFREILKWHHAPIDVRNQAGDPPLHRLLKQYPQDTLSHRRPSVAHHAEILRECTQSSRVDPNSWDADGNTLLHLVRDRSCLHELLKHPGINVKAKNDRGMTPLRHKMEEVLNDFNARWYMRPILMRL</sequence>
<feature type="region of interest" description="Disordered" evidence="2">
    <location>
        <begin position="1"/>
        <end position="26"/>
    </location>
</feature>
<organism evidence="4 5">
    <name type="scientific">Pseudocercospora fuligena</name>
    <dbReference type="NCBI Taxonomy" id="685502"/>
    <lineage>
        <taxon>Eukaryota</taxon>
        <taxon>Fungi</taxon>
        <taxon>Dikarya</taxon>
        <taxon>Ascomycota</taxon>
        <taxon>Pezizomycotina</taxon>
        <taxon>Dothideomycetes</taxon>
        <taxon>Dothideomycetidae</taxon>
        <taxon>Mycosphaerellales</taxon>
        <taxon>Mycosphaerellaceae</taxon>
        <taxon>Pseudocercospora</taxon>
    </lineage>
</organism>
<dbReference type="OrthoDB" id="3553147at2759"/>
<dbReference type="PANTHER" id="PTHR24148:SF73">
    <property type="entry name" value="HET DOMAIN PROTEIN (AFU_ORTHOLOGUE AFUA_8G01020)"/>
    <property type="match status" value="1"/>
</dbReference>
<dbReference type="InterPro" id="IPR052895">
    <property type="entry name" value="HetReg/Transcr_Mod"/>
</dbReference>
<dbReference type="Pfam" id="PF00023">
    <property type="entry name" value="Ank"/>
    <property type="match status" value="1"/>
</dbReference>